<feature type="transmembrane region" description="Helical" evidence="8">
    <location>
        <begin position="77"/>
        <end position="97"/>
    </location>
</feature>
<dbReference type="GO" id="GO:1990961">
    <property type="term" value="P:xenobiotic detoxification by transmembrane export across the plasma membrane"/>
    <property type="evidence" value="ECO:0007669"/>
    <property type="project" value="InterPro"/>
</dbReference>
<evidence type="ECO:0000256" key="4">
    <source>
        <dbReference type="ARBA" id="ARBA00022475"/>
    </source>
</evidence>
<dbReference type="PANTHER" id="PTHR23502:SF132">
    <property type="entry name" value="POLYAMINE TRANSPORTER 2-RELATED"/>
    <property type="match status" value="1"/>
</dbReference>
<dbReference type="PROSITE" id="PS50850">
    <property type="entry name" value="MFS"/>
    <property type="match status" value="1"/>
</dbReference>
<dbReference type="NCBIfam" id="TIGR00710">
    <property type="entry name" value="efflux_Bcr_CflA"/>
    <property type="match status" value="1"/>
</dbReference>
<dbReference type="InterPro" id="IPR011701">
    <property type="entry name" value="MFS"/>
</dbReference>
<comment type="subcellular location">
    <subcellularLocation>
        <location evidence="8">Cell inner membrane</location>
        <topology evidence="8">Multi-pass membrane protein</topology>
    </subcellularLocation>
    <subcellularLocation>
        <location evidence="1">Cell membrane</location>
        <topology evidence="1">Multi-pass membrane protein</topology>
    </subcellularLocation>
</comment>
<keyword evidence="3 8" id="KW-0813">Transport</keyword>
<evidence type="ECO:0000256" key="2">
    <source>
        <dbReference type="ARBA" id="ARBA00006236"/>
    </source>
</evidence>
<dbReference type="GO" id="GO:0005886">
    <property type="term" value="C:plasma membrane"/>
    <property type="evidence" value="ECO:0007669"/>
    <property type="project" value="UniProtKB-SubCell"/>
</dbReference>
<gene>
    <name evidence="10" type="ORF">H3L94_08625</name>
</gene>
<dbReference type="Pfam" id="PF07690">
    <property type="entry name" value="MFS_1"/>
    <property type="match status" value="1"/>
</dbReference>
<evidence type="ECO:0000256" key="3">
    <source>
        <dbReference type="ARBA" id="ARBA00022448"/>
    </source>
</evidence>
<evidence type="ECO:0000259" key="9">
    <source>
        <dbReference type="PROSITE" id="PS50850"/>
    </source>
</evidence>
<dbReference type="RefSeq" id="WP_182121682.1">
    <property type="nucleotide sequence ID" value="NZ_CP059567.1"/>
</dbReference>
<feature type="transmembrane region" description="Helical" evidence="8">
    <location>
        <begin position="250"/>
        <end position="271"/>
    </location>
</feature>
<name>A0A7D7N4M9_9NEIS</name>
<dbReference type="CDD" id="cd17320">
    <property type="entry name" value="MFS_MdfA_MDR_like"/>
    <property type="match status" value="1"/>
</dbReference>
<evidence type="ECO:0000313" key="11">
    <source>
        <dbReference type="Proteomes" id="UP000514752"/>
    </source>
</evidence>
<feature type="transmembrane region" description="Helical" evidence="8">
    <location>
        <begin position="163"/>
        <end position="181"/>
    </location>
</feature>
<keyword evidence="8" id="KW-0997">Cell inner membrane</keyword>
<feature type="transmembrane region" description="Helical" evidence="8">
    <location>
        <begin position="310"/>
        <end position="329"/>
    </location>
</feature>
<dbReference type="Proteomes" id="UP000514752">
    <property type="component" value="Chromosome"/>
</dbReference>
<dbReference type="InterPro" id="IPR004812">
    <property type="entry name" value="Efflux_drug-R_Bcr/CmlA"/>
</dbReference>
<dbReference type="SUPFAM" id="SSF103473">
    <property type="entry name" value="MFS general substrate transporter"/>
    <property type="match status" value="1"/>
</dbReference>
<sequence>MTPTQTLSDRRMALLLAAMSAIMPFSIDAYLPAVTEMAATLSVGEADIQTNLSLFLVGQSLGVLIGGAWSDWSGRRTVALSGLLLYCLASLGLALLGSLEQFLLLRLAQAFGAGMVAVISGAVVRDLYEGRQAAQMFALIGVIMMAAPLLAPIIGWLMLQIGGWRAVFVFLLLYAASVWWLQWRFLPAVKPASPPAGSPTAVIAGRYRRVFGTPEALGFLFFQAFSFSSMFAFLTESPYVYMTLYGMGKGIYALVFALNIITMTAFNRLTALRLRRGSEPARILLIGIGVQFAANTALVVLTQLSALPPVALFVGLVMLSVGSQGLVTANTQACFMQHFQQEGGSANGVLLSSQALIAASVGFITTRLHDGSAETMPLMMLSATLCGMVLLFGFSKQAFR</sequence>
<dbReference type="InterPro" id="IPR036259">
    <property type="entry name" value="MFS_trans_sf"/>
</dbReference>
<comment type="similarity">
    <text evidence="2 8">Belongs to the major facilitator superfamily. Bcr/CmlA family.</text>
</comment>
<feature type="transmembrane region" description="Helical" evidence="8">
    <location>
        <begin position="349"/>
        <end position="369"/>
    </location>
</feature>
<protein>
    <recommendedName>
        <fullName evidence="8">Bcr/CflA family efflux transporter</fullName>
    </recommendedName>
</protein>
<evidence type="ECO:0000313" key="10">
    <source>
        <dbReference type="EMBL" id="QMT39920.1"/>
    </source>
</evidence>
<feature type="transmembrane region" description="Helical" evidence="8">
    <location>
        <begin position="103"/>
        <end position="124"/>
    </location>
</feature>
<feature type="transmembrane region" description="Helical" evidence="8">
    <location>
        <begin position="12"/>
        <end position="31"/>
    </location>
</feature>
<dbReference type="InterPro" id="IPR020846">
    <property type="entry name" value="MFS_dom"/>
</dbReference>
<reference evidence="10 11" key="1">
    <citation type="submission" date="2020-07" db="EMBL/GenBank/DDBJ databases">
        <title>Genomic diversity of species in the Neisseriaceae family.</title>
        <authorList>
            <person name="Vincent A.T."/>
            <person name="Bernet E."/>
            <person name="Veyrier F.J."/>
        </authorList>
    </citation>
    <scope>NUCLEOTIDE SEQUENCE [LARGE SCALE GENOMIC DNA]</scope>
    <source>
        <strain evidence="10 11">DSM 22244</strain>
    </source>
</reference>
<organism evidence="10 11">
    <name type="scientific">Neisseria shayeganii</name>
    <dbReference type="NCBI Taxonomy" id="607712"/>
    <lineage>
        <taxon>Bacteria</taxon>
        <taxon>Pseudomonadati</taxon>
        <taxon>Pseudomonadota</taxon>
        <taxon>Betaproteobacteria</taxon>
        <taxon>Neisseriales</taxon>
        <taxon>Neisseriaceae</taxon>
        <taxon>Neisseria</taxon>
    </lineage>
</organism>
<feature type="transmembrane region" description="Helical" evidence="8">
    <location>
        <begin position="283"/>
        <end position="304"/>
    </location>
</feature>
<dbReference type="Gene3D" id="1.20.1720.10">
    <property type="entry name" value="Multidrug resistance protein D"/>
    <property type="match status" value="1"/>
</dbReference>
<dbReference type="EMBL" id="CP059567">
    <property type="protein sequence ID" value="QMT39920.1"/>
    <property type="molecule type" value="Genomic_DNA"/>
</dbReference>
<evidence type="ECO:0000256" key="8">
    <source>
        <dbReference type="RuleBase" id="RU365088"/>
    </source>
</evidence>
<accession>A0A7D7N4M9</accession>
<dbReference type="KEGG" id="nsg:H3L94_08625"/>
<evidence type="ECO:0000256" key="6">
    <source>
        <dbReference type="ARBA" id="ARBA00022989"/>
    </source>
</evidence>
<evidence type="ECO:0000256" key="5">
    <source>
        <dbReference type="ARBA" id="ARBA00022692"/>
    </source>
</evidence>
<feature type="domain" description="Major facilitator superfamily (MFS) profile" evidence="9">
    <location>
        <begin position="12"/>
        <end position="400"/>
    </location>
</feature>
<feature type="transmembrane region" description="Helical" evidence="8">
    <location>
        <begin position="375"/>
        <end position="394"/>
    </location>
</feature>
<feature type="transmembrane region" description="Helical" evidence="8">
    <location>
        <begin position="216"/>
        <end position="235"/>
    </location>
</feature>
<dbReference type="AlphaFoldDB" id="A0A7D7N4M9"/>
<feature type="transmembrane region" description="Helical" evidence="8">
    <location>
        <begin position="136"/>
        <end position="157"/>
    </location>
</feature>
<proteinExistence type="inferred from homology"/>
<keyword evidence="7 8" id="KW-0472">Membrane</keyword>
<dbReference type="GO" id="GO:0042910">
    <property type="term" value="F:xenobiotic transmembrane transporter activity"/>
    <property type="evidence" value="ECO:0007669"/>
    <property type="project" value="InterPro"/>
</dbReference>
<evidence type="ECO:0000256" key="7">
    <source>
        <dbReference type="ARBA" id="ARBA00023136"/>
    </source>
</evidence>
<keyword evidence="4" id="KW-1003">Cell membrane</keyword>
<dbReference type="PANTHER" id="PTHR23502">
    <property type="entry name" value="MAJOR FACILITATOR SUPERFAMILY"/>
    <property type="match status" value="1"/>
</dbReference>
<keyword evidence="6 8" id="KW-1133">Transmembrane helix</keyword>
<feature type="transmembrane region" description="Helical" evidence="8">
    <location>
        <begin position="51"/>
        <end position="70"/>
    </location>
</feature>
<evidence type="ECO:0000256" key="1">
    <source>
        <dbReference type="ARBA" id="ARBA00004651"/>
    </source>
</evidence>
<keyword evidence="5 8" id="KW-0812">Transmembrane</keyword>